<sequence length="265" mass="29157">MSAANPPKRPRVDSFQSSESALERDEPGALPAQQAPVHLARPPPPTSAEISSWIETLTAEEVKSLLHSAATNDSYIAGLIKHRVDEKSWLESNRVRSFDHYSKSAWHKLNRNYGGGSREYDASFDVESSIDDMFRDMVSQTHVHSSYGTKFSCIETMRKIFRSVLLSQSQMADEVLRTNPSWDTHFLEALGKFHVEDMERLARGDGGAWVGKLKEVMESGGSCYFEGLETALDELLGIQGQGQVTDGEDGVGDAADDNSGGSEQA</sequence>
<organism evidence="2 3">
    <name type="scientific">Seiridium cardinale</name>
    <dbReference type="NCBI Taxonomy" id="138064"/>
    <lineage>
        <taxon>Eukaryota</taxon>
        <taxon>Fungi</taxon>
        <taxon>Dikarya</taxon>
        <taxon>Ascomycota</taxon>
        <taxon>Pezizomycotina</taxon>
        <taxon>Sordariomycetes</taxon>
        <taxon>Xylariomycetidae</taxon>
        <taxon>Amphisphaeriales</taxon>
        <taxon>Sporocadaceae</taxon>
        <taxon>Seiridium</taxon>
    </lineage>
</organism>
<evidence type="ECO:0000313" key="3">
    <source>
        <dbReference type="Proteomes" id="UP001465668"/>
    </source>
</evidence>
<proteinExistence type="predicted"/>
<dbReference type="EMBL" id="JARVKM010000095">
    <property type="protein sequence ID" value="KAK9770318.1"/>
    <property type="molecule type" value="Genomic_DNA"/>
</dbReference>
<evidence type="ECO:0000256" key="1">
    <source>
        <dbReference type="SAM" id="MobiDB-lite"/>
    </source>
</evidence>
<feature type="region of interest" description="Disordered" evidence="1">
    <location>
        <begin position="242"/>
        <end position="265"/>
    </location>
</feature>
<evidence type="ECO:0000313" key="2">
    <source>
        <dbReference type="EMBL" id="KAK9770318.1"/>
    </source>
</evidence>
<feature type="compositionally biased region" description="Acidic residues" evidence="1">
    <location>
        <begin position="246"/>
        <end position="256"/>
    </location>
</feature>
<protein>
    <submittedName>
        <fullName evidence="2">Uncharacterized protein</fullName>
    </submittedName>
</protein>
<keyword evidence="3" id="KW-1185">Reference proteome</keyword>
<dbReference type="Proteomes" id="UP001465668">
    <property type="component" value="Unassembled WGS sequence"/>
</dbReference>
<reference evidence="2 3" key="1">
    <citation type="submission" date="2024-02" db="EMBL/GenBank/DDBJ databases">
        <title>First draft genome assembly of two strains of Seiridium cardinale.</title>
        <authorList>
            <person name="Emiliani G."/>
            <person name="Scali E."/>
        </authorList>
    </citation>
    <scope>NUCLEOTIDE SEQUENCE [LARGE SCALE GENOMIC DNA]</scope>
    <source>
        <strain evidence="2 3">BM-138-000479</strain>
    </source>
</reference>
<gene>
    <name evidence="2" type="ORF">SCAR479_12975</name>
</gene>
<comment type="caution">
    <text evidence="2">The sequence shown here is derived from an EMBL/GenBank/DDBJ whole genome shotgun (WGS) entry which is preliminary data.</text>
</comment>
<accession>A0ABR2X967</accession>
<feature type="region of interest" description="Disordered" evidence="1">
    <location>
        <begin position="1"/>
        <end position="48"/>
    </location>
</feature>
<name>A0ABR2X967_9PEZI</name>